<dbReference type="EMBL" id="KQ414727">
    <property type="protein sequence ID" value="KOC62494.1"/>
    <property type="molecule type" value="Genomic_DNA"/>
</dbReference>
<dbReference type="OrthoDB" id="7690641at2759"/>
<keyword evidence="2" id="KW-0472">Membrane</keyword>
<gene>
    <name evidence="3" type="ORF">WH47_04154</name>
</gene>
<keyword evidence="2" id="KW-0812">Transmembrane</keyword>
<organism evidence="3 4">
    <name type="scientific">Habropoda laboriosa</name>
    <dbReference type="NCBI Taxonomy" id="597456"/>
    <lineage>
        <taxon>Eukaryota</taxon>
        <taxon>Metazoa</taxon>
        <taxon>Ecdysozoa</taxon>
        <taxon>Arthropoda</taxon>
        <taxon>Hexapoda</taxon>
        <taxon>Insecta</taxon>
        <taxon>Pterygota</taxon>
        <taxon>Neoptera</taxon>
        <taxon>Endopterygota</taxon>
        <taxon>Hymenoptera</taxon>
        <taxon>Apocrita</taxon>
        <taxon>Aculeata</taxon>
        <taxon>Apoidea</taxon>
        <taxon>Anthophila</taxon>
        <taxon>Apidae</taxon>
        <taxon>Habropoda</taxon>
    </lineage>
</organism>
<feature type="compositionally biased region" description="Basic and acidic residues" evidence="1">
    <location>
        <begin position="102"/>
        <end position="118"/>
    </location>
</feature>
<keyword evidence="2" id="KW-1133">Transmembrane helix</keyword>
<name>A0A0L7QVA5_9HYME</name>
<dbReference type="AlphaFoldDB" id="A0A0L7QVA5"/>
<evidence type="ECO:0000256" key="1">
    <source>
        <dbReference type="SAM" id="MobiDB-lite"/>
    </source>
</evidence>
<proteinExistence type="predicted"/>
<dbReference type="Proteomes" id="UP000053825">
    <property type="component" value="Unassembled WGS sequence"/>
</dbReference>
<evidence type="ECO:0000313" key="3">
    <source>
        <dbReference type="EMBL" id="KOC62494.1"/>
    </source>
</evidence>
<reference evidence="3 4" key="1">
    <citation type="submission" date="2015-07" db="EMBL/GenBank/DDBJ databases">
        <title>The genome of Habropoda laboriosa.</title>
        <authorList>
            <person name="Pan H."/>
            <person name="Kapheim K."/>
        </authorList>
    </citation>
    <scope>NUCLEOTIDE SEQUENCE [LARGE SCALE GENOMIC DNA]</scope>
    <source>
        <strain evidence="3">0110345459</strain>
    </source>
</reference>
<evidence type="ECO:0000256" key="2">
    <source>
        <dbReference type="SAM" id="Phobius"/>
    </source>
</evidence>
<feature type="transmembrane region" description="Helical" evidence="2">
    <location>
        <begin position="54"/>
        <end position="72"/>
    </location>
</feature>
<accession>A0A0L7QVA5</accession>
<keyword evidence="4" id="KW-1185">Reference proteome</keyword>
<feature type="region of interest" description="Disordered" evidence="1">
    <location>
        <begin position="101"/>
        <end position="137"/>
    </location>
</feature>
<protein>
    <submittedName>
        <fullName evidence="3">Uncharacterized protein</fullName>
    </submittedName>
</protein>
<evidence type="ECO:0000313" key="4">
    <source>
        <dbReference type="Proteomes" id="UP000053825"/>
    </source>
</evidence>
<sequence>MTFKSLMNFGGLAKDSYHSSIDRYHSGSGGYHHSNSGGYYHGSRGNSKSKGGNGAALSALTLLAFLFLINVMQQSMQDNNLMPATTAATIVLRDGDQPVIVDTKEEKENKRNEAKRDGNYGTAAKSKIQRLNSQYIK</sequence>